<gene>
    <name evidence="1" type="ORF">BN1050_00617</name>
</gene>
<evidence type="ECO:0008006" key="2">
    <source>
        <dbReference type="Google" id="ProtNLM"/>
    </source>
</evidence>
<name>A0A078M2N8_9BACL</name>
<dbReference type="PATRIC" id="fig|1461583.4.peg.589"/>
<dbReference type="HOGENOM" id="CLU_192240_1_0_9"/>
<protein>
    <recommendedName>
        <fullName evidence="2">DNA-binding protein</fullName>
    </recommendedName>
</protein>
<reference evidence="1" key="1">
    <citation type="submission" date="2014-07" db="EMBL/GenBank/DDBJ databases">
        <authorList>
            <person name="Urmite Genomes Urmite Genomes"/>
        </authorList>
    </citation>
    <scope>NUCLEOTIDE SEQUENCE</scope>
    <source>
        <strain evidence="1">13S34_air</strain>
    </source>
</reference>
<accession>A0A078M2N8</accession>
<dbReference type="Pfam" id="PF14520">
    <property type="entry name" value="HHH_5"/>
    <property type="match status" value="1"/>
</dbReference>
<dbReference type="Gene3D" id="1.10.150.20">
    <property type="entry name" value="5' to 3' exonuclease, C-terminal subdomain"/>
    <property type="match status" value="1"/>
</dbReference>
<dbReference type="AlphaFoldDB" id="A0A078M2N8"/>
<proteinExistence type="predicted"/>
<sequence>MPFPKELAKPAVRALHVAGFDTIDALHGQRYEDIAKLHGVGEKALKTITAELARRGLALKGMRSNA</sequence>
<evidence type="ECO:0000313" key="1">
    <source>
        <dbReference type="EMBL" id="CEA00455.1"/>
    </source>
</evidence>
<dbReference type="EMBL" id="LN483073">
    <property type="protein sequence ID" value="CEA00455.1"/>
    <property type="molecule type" value="Genomic_DNA"/>
</dbReference>
<organism evidence="1">
    <name type="scientific">Metalysinibacillus saudimassiliensis</name>
    <dbReference type="NCBI Taxonomy" id="1461583"/>
    <lineage>
        <taxon>Bacteria</taxon>
        <taxon>Bacillati</taxon>
        <taxon>Bacillota</taxon>
        <taxon>Bacilli</taxon>
        <taxon>Bacillales</taxon>
        <taxon>Caryophanaceae</taxon>
        <taxon>Metalysinibacillus</taxon>
    </lineage>
</organism>
<dbReference type="SUPFAM" id="SSF47789">
    <property type="entry name" value="C-terminal domain of RNA polymerase alpha subunit"/>
    <property type="match status" value="1"/>
</dbReference>